<dbReference type="InterPro" id="IPR000064">
    <property type="entry name" value="NLP_P60_dom"/>
</dbReference>
<dbReference type="PANTHER" id="PTHR47053:SF1">
    <property type="entry name" value="MUREIN DD-ENDOPEPTIDASE MEPH-RELATED"/>
    <property type="match status" value="1"/>
</dbReference>
<evidence type="ECO:0000259" key="7">
    <source>
        <dbReference type="PROSITE" id="PS51935"/>
    </source>
</evidence>
<dbReference type="Gene3D" id="3.90.1720.10">
    <property type="entry name" value="endopeptidase domain like (from Nostoc punctiforme)"/>
    <property type="match status" value="1"/>
</dbReference>
<dbReference type="InterPro" id="IPR038765">
    <property type="entry name" value="Papain-like_cys_pep_sf"/>
</dbReference>
<dbReference type="RefSeq" id="WP_255920174.1">
    <property type="nucleotide sequence ID" value="NZ_JANFNG010000007.1"/>
</dbReference>
<evidence type="ECO:0000256" key="6">
    <source>
        <dbReference type="SAM" id="MobiDB-lite"/>
    </source>
</evidence>
<keyword evidence="5" id="KW-0175">Coiled coil</keyword>
<dbReference type="Pfam" id="PF00877">
    <property type="entry name" value="NLPC_P60"/>
    <property type="match status" value="1"/>
</dbReference>
<gene>
    <name evidence="8" type="ORF">NGB36_11785</name>
</gene>
<sequence>MSLTENRIATSEPRIRSRRHARHTRPNWAKRAGVAGGVLSVAALTAAASPASAETTGELPAINEVTQTLDLSQLRAADATAQAAVNYELQAAQDQASADALKAAQAQKAADQARAAAEKAAQQRAAAAKAAAEKAAQQAQSSASSASSAVSSSVSSASGSIAGVISFLEAQVGKPYVYGSTGPDSYDCSGLTQAAFKTIGIDLPRTSQDQSDTGTPVSLSNLQPGDLLFWGGQGSAYHVGVYVGNGNFIAAQNPSEGIVLKPLSYSEPDFATHVA</sequence>
<dbReference type="SUPFAM" id="SSF54001">
    <property type="entry name" value="Cysteine proteinases"/>
    <property type="match status" value="1"/>
</dbReference>
<comment type="caution">
    <text evidence="8">The sequence shown here is derived from an EMBL/GenBank/DDBJ whole genome shotgun (WGS) entry which is preliminary data.</text>
</comment>
<evidence type="ECO:0000256" key="2">
    <source>
        <dbReference type="ARBA" id="ARBA00022670"/>
    </source>
</evidence>
<keyword evidence="3" id="KW-0378">Hydrolase</keyword>
<protein>
    <submittedName>
        <fullName evidence="8">C40 family peptidase</fullName>
    </submittedName>
</protein>
<dbReference type="PANTHER" id="PTHR47053">
    <property type="entry name" value="MUREIN DD-ENDOPEPTIDASE MEPH-RELATED"/>
    <property type="match status" value="1"/>
</dbReference>
<accession>A0ABT1PXH9</accession>
<proteinExistence type="inferred from homology"/>
<dbReference type="Proteomes" id="UP001057702">
    <property type="component" value="Unassembled WGS sequence"/>
</dbReference>
<reference evidence="8" key="1">
    <citation type="submission" date="2022-06" db="EMBL/GenBank/DDBJ databases">
        <title>Draft genome sequence of Streptomyces sp. RB6PN25 isolated from peat swamp forest in Thailand.</title>
        <authorList>
            <person name="Duangmal K."/>
            <person name="Klaysubun C."/>
        </authorList>
    </citation>
    <scope>NUCLEOTIDE SEQUENCE</scope>
    <source>
        <strain evidence="8">RB6PN25</strain>
    </source>
</reference>
<keyword evidence="2" id="KW-0645">Protease</keyword>
<evidence type="ECO:0000313" key="8">
    <source>
        <dbReference type="EMBL" id="MCQ4081262.1"/>
    </source>
</evidence>
<organism evidence="8 9">
    <name type="scientific">Streptomyces humicola</name>
    <dbReference type="NCBI Taxonomy" id="2953240"/>
    <lineage>
        <taxon>Bacteria</taxon>
        <taxon>Bacillati</taxon>
        <taxon>Actinomycetota</taxon>
        <taxon>Actinomycetes</taxon>
        <taxon>Kitasatosporales</taxon>
        <taxon>Streptomycetaceae</taxon>
        <taxon>Streptomyces</taxon>
    </lineage>
</organism>
<comment type="similarity">
    <text evidence="1">Belongs to the peptidase C40 family.</text>
</comment>
<evidence type="ECO:0000256" key="3">
    <source>
        <dbReference type="ARBA" id="ARBA00022801"/>
    </source>
</evidence>
<feature type="region of interest" description="Disordered" evidence="6">
    <location>
        <begin position="1"/>
        <end position="29"/>
    </location>
</feature>
<name>A0ABT1PXH9_9ACTN</name>
<dbReference type="PROSITE" id="PS51935">
    <property type="entry name" value="NLPC_P60"/>
    <property type="match status" value="1"/>
</dbReference>
<evidence type="ECO:0000256" key="5">
    <source>
        <dbReference type="SAM" id="Coils"/>
    </source>
</evidence>
<evidence type="ECO:0000313" key="9">
    <source>
        <dbReference type="Proteomes" id="UP001057702"/>
    </source>
</evidence>
<keyword evidence="4" id="KW-0788">Thiol protease</keyword>
<feature type="domain" description="NlpC/P60" evidence="7">
    <location>
        <begin position="158"/>
        <end position="275"/>
    </location>
</feature>
<evidence type="ECO:0000256" key="4">
    <source>
        <dbReference type="ARBA" id="ARBA00022807"/>
    </source>
</evidence>
<keyword evidence="9" id="KW-1185">Reference proteome</keyword>
<dbReference type="InterPro" id="IPR051202">
    <property type="entry name" value="Peptidase_C40"/>
</dbReference>
<feature type="coiled-coil region" evidence="5">
    <location>
        <begin position="103"/>
        <end position="138"/>
    </location>
</feature>
<evidence type="ECO:0000256" key="1">
    <source>
        <dbReference type="ARBA" id="ARBA00007074"/>
    </source>
</evidence>
<dbReference type="EMBL" id="JANFNG010000007">
    <property type="protein sequence ID" value="MCQ4081262.1"/>
    <property type="molecule type" value="Genomic_DNA"/>
</dbReference>
<feature type="compositionally biased region" description="Basic residues" evidence="6">
    <location>
        <begin position="16"/>
        <end position="25"/>
    </location>
</feature>